<sequence length="67" mass="7080">MPRGGCGDLEVTDARHAEVGLQWLRGGRDAGDLGEERGRQDGRARRRITGTAGEGGPGTLRVIVPGR</sequence>
<organism evidence="2 3">
    <name type="scientific">Amycolatopsis tucumanensis</name>
    <dbReference type="NCBI Taxonomy" id="401106"/>
    <lineage>
        <taxon>Bacteria</taxon>
        <taxon>Bacillati</taxon>
        <taxon>Actinomycetota</taxon>
        <taxon>Actinomycetes</taxon>
        <taxon>Pseudonocardiales</taxon>
        <taxon>Pseudonocardiaceae</taxon>
        <taxon>Amycolatopsis</taxon>
    </lineage>
</organism>
<name>A0ABP7I677_9PSEU</name>
<proteinExistence type="predicted"/>
<evidence type="ECO:0000256" key="1">
    <source>
        <dbReference type="SAM" id="MobiDB-lite"/>
    </source>
</evidence>
<protein>
    <submittedName>
        <fullName evidence="2">Uncharacterized protein</fullName>
    </submittedName>
</protein>
<dbReference type="Proteomes" id="UP001501624">
    <property type="component" value="Unassembled WGS sequence"/>
</dbReference>
<keyword evidence="3" id="KW-1185">Reference proteome</keyword>
<comment type="caution">
    <text evidence="2">The sequence shown here is derived from an EMBL/GenBank/DDBJ whole genome shotgun (WGS) entry which is preliminary data.</text>
</comment>
<evidence type="ECO:0000313" key="2">
    <source>
        <dbReference type="EMBL" id="GAA3811281.1"/>
    </source>
</evidence>
<gene>
    <name evidence="2" type="ORF">GCM10022380_31360</name>
</gene>
<dbReference type="EMBL" id="BAABCM010000003">
    <property type="protein sequence ID" value="GAA3811281.1"/>
    <property type="molecule type" value="Genomic_DNA"/>
</dbReference>
<feature type="compositionally biased region" description="Basic and acidic residues" evidence="1">
    <location>
        <begin position="27"/>
        <end position="43"/>
    </location>
</feature>
<accession>A0ABP7I677</accession>
<reference evidence="3" key="1">
    <citation type="journal article" date="2019" name="Int. J. Syst. Evol. Microbiol.">
        <title>The Global Catalogue of Microorganisms (GCM) 10K type strain sequencing project: providing services to taxonomists for standard genome sequencing and annotation.</title>
        <authorList>
            <consortium name="The Broad Institute Genomics Platform"/>
            <consortium name="The Broad Institute Genome Sequencing Center for Infectious Disease"/>
            <person name="Wu L."/>
            <person name="Ma J."/>
        </authorList>
    </citation>
    <scope>NUCLEOTIDE SEQUENCE [LARGE SCALE GENOMIC DNA]</scope>
    <source>
        <strain evidence="3">JCM 17017</strain>
    </source>
</reference>
<evidence type="ECO:0000313" key="3">
    <source>
        <dbReference type="Proteomes" id="UP001501624"/>
    </source>
</evidence>
<feature type="region of interest" description="Disordered" evidence="1">
    <location>
        <begin position="27"/>
        <end position="58"/>
    </location>
</feature>